<evidence type="ECO:0000313" key="1">
    <source>
        <dbReference type="EMBL" id="EGJ29108.1"/>
    </source>
</evidence>
<gene>
    <name evidence="1" type="ORF">LYNGBM3L_64120</name>
</gene>
<reference evidence="2" key="1">
    <citation type="journal article" date="2011" name="Proc. Natl. Acad. Sci. U.S.A.">
        <title>Genomic insights into the physiology and ecology of the marine filamentous cyanobacterium Lyngbya majuscula.</title>
        <authorList>
            <person name="Jones A.C."/>
            <person name="Monroe E.A."/>
            <person name="Podell S."/>
            <person name="Hess W.R."/>
            <person name="Klages S."/>
            <person name="Esquenazi E."/>
            <person name="Niessen S."/>
            <person name="Hoover H."/>
            <person name="Rothmann M."/>
            <person name="Lasken R.S."/>
            <person name="Yates J.R.III."/>
            <person name="Reinhardt R."/>
            <person name="Kube M."/>
            <person name="Burkart M.D."/>
            <person name="Allen E.E."/>
            <person name="Dorrestein P.C."/>
            <person name="Gerwick W.H."/>
            <person name="Gerwick L."/>
        </authorList>
    </citation>
    <scope>NUCLEOTIDE SEQUENCE [LARGE SCALE GENOMIC DNA]</scope>
    <source>
        <strain evidence="2">3L</strain>
    </source>
</reference>
<evidence type="ECO:0000313" key="2">
    <source>
        <dbReference type="Proteomes" id="UP000003959"/>
    </source>
</evidence>
<sequence>MNSEGVPPQDVYTWDWDAKARESFGFISAI</sequence>
<accession>F4Y1G6</accession>
<keyword evidence="2" id="KW-1185">Reference proteome</keyword>
<name>F4Y1G6_9CYAN</name>
<proteinExistence type="predicted"/>
<dbReference type="AlphaFoldDB" id="F4Y1G6"/>
<protein>
    <submittedName>
        <fullName evidence="1">Uncharacterized protein</fullName>
    </submittedName>
</protein>
<dbReference type="Proteomes" id="UP000003959">
    <property type="component" value="Unassembled WGS sequence"/>
</dbReference>
<organism evidence="1 2">
    <name type="scientific">Moorena producens 3L</name>
    <dbReference type="NCBI Taxonomy" id="489825"/>
    <lineage>
        <taxon>Bacteria</taxon>
        <taxon>Bacillati</taxon>
        <taxon>Cyanobacteriota</taxon>
        <taxon>Cyanophyceae</taxon>
        <taxon>Coleofasciculales</taxon>
        <taxon>Coleofasciculaceae</taxon>
        <taxon>Moorena</taxon>
    </lineage>
</organism>
<dbReference type="EMBL" id="GL890970">
    <property type="protein sequence ID" value="EGJ29108.1"/>
    <property type="molecule type" value="Genomic_DNA"/>
</dbReference>
<dbReference type="HOGENOM" id="CLU_3404393_0_0_3"/>